<dbReference type="EMBL" id="DSOK01000193">
    <property type="protein sequence ID" value="HEN15129.1"/>
    <property type="molecule type" value="Genomic_DNA"/>
</dbReference>
<evidence type="ECO:0008006" key="3">
    <source>
        <dbReference type="Google" id="ProtNLM"/>
    </source>
</evidence>
<protein>
    <recommendedName>
        <fullName evidence="3">Glycosyltransferase WbuB</fullName>
    </recommendedName>
</protein>
<comment type="caution">
    <text evidence="2">The sequence shown here is derived from an EMBL/GenBank/DDBJ whole genome shotgun (WGS) entry which is preliminary data.</text>
</comment>
<accession>A0A7C2NXE0</accession>
<organism evidence="2">
    <name type="scientific">Schlesneria paludicola</name>
    <dbReference type="NCBI Taxonomy" id="360056"/>
    <lineage>
        <taxon>Bacteria</taxon>
        <taxon>Pseudomonadati</taxon>
        <taxon>Planctomycetota</taxon>
        <taxon>Planctomycetia</taxon>
        <taxon>Planctomycetales</taxon>
        <taxon>Planctomycetaceae</taxon>
        <taxon>Schlesneria</taxon>
    </lineage>
</organism>
<proteinExistence type="predicted"/>
<reference evidence="2" key="1">
    <citation type="journal article" date="2020" name="mSystems">
        <title>Genome- and Community-Level Interaction Insights into Carbon Utilization and Element Cycling Functions of Hydrothermarchaeota in Hydrothermal Sediment.</title>
        <authorList>
            <person name="Zhou Z."/>
            <person name="Liu Y."/>
            <person name="Xu W."/>
            <person name="Pan J."/>
            <person name="Luo Z.H."/>
            <person name="Li M."/>
        </authorList>
    </citation>
    <scope>NUCLEOTIDE SEQUENCE [LARGE SCALE GENOMIC DNA]</scope>
    <source>
        <strain evidence="2">SpSt-339</strain>
    </source>
</reference>
<evidence type="ECO:0000313" key="2">
    <source>
        <dbReference type="EMBL" id="HEN15129.1"/>
    </source>
</evidence>
<dbReference type="SUPFAM" id="SSF53756">
    <property type="entry name" value="UDP-Glycosyltransferase/glycogen phosphorylase"/>
    <property type="match status" value="1"/>
</dbReference>
<name>A0A7C2NXE0_9PLAN</name>
<gene>
    <name evidence="2" type="ORF">ENQ76_06640</name>
</gene>
<feature type="region of interest" description="Disordered" evidence="1">
    <location>
        <begin position="1"/>
        <end position="36"/>
    </location>
</feature>
<evidence type="ECO:0000256" key="1">
    <source>
        <dbReference type="SAM" id="MobiDB-lite"/>
    </source>
</evidence>
<sequence>MSSTVTWRSSSNGGSGPRSPAPLSISRGPSLPLDGHEDAPLPTGTRCIYICDWLPPDFGAVGQYSLQFARERADQGQDVLLVGFSSRQSSREIEHCGSGRLTIRRLKVRAYDKTRLLHRCWWTLLVNLRLLFRLTPRFPWTDEIVFTGSPPFMVHWVAPLGRLFGCRVIYRITDFYPECLMAACRRVPLALRCLYAVTLFWRRRVSVLEVLGEDQRQRLLEAGLSPERIRLKRDPAPVAIDETTQPLDPPFELANQVVLLYSGNLGVAHDVDTFAHAYIRHHKEGTGRVLLWLNAVGSGAAALAARLREANVPVVVTTPVPLERLASLLVTPHAHLITLRNEFSGFVMPSKVYGCLDSGKAVVYIGPKSSDVHMLCTSRLPADQYHQVEVGDSAGALAALEALADSRELVAS</sequence>
<dbReference type="AlphaFoldDB" id="A0A7C2NXE0"/>